<dbReference type="Proteomes" id="UP000539175">
    <property type="component" value="Unassembled WGS sequence"/>
</dbReference>
<proteinExistence type="predicted"/>
<evidence type="ECO:0000313" key="1">
    <source>
        <dbReference type="EMBL" id="MBB6251571.1"/>
    </source>
</evidence>
<comment type="caution">
    <text evidence="1">The sequence shown here is derived from an EMBL/GenBank/DDBJ whole genome shotgun (WGS) entry which is preliminary data.</text>
</comment>
<dbReference type="AlphaFoldDB" id="A0A7X0AZJ5"/>
<sequence>MLGGVAITGGRLTSFDFRYSMGALTPRDLLDSATSPPGRMVWEVARRTLAEVPDADAVVVSNPLVASRGGRLATLLRSGEALRCPAVLTDAETFPVAYVLPRSLFDQGLGRFLCLLSANRAATDAQLLSQLTGQIVPRRRTPLASLHPLPKITAQGYILGDNLAAWHAQCANAVRLIRTRDDWRRLPFAAHHPNHAGDVLFFSLASRLVPPGVLAFQRQVVCRDYLDIFQDCGNRLEPIVLDIPPVSRTGDMSDGRYFLDSLAHIDADVLAGTFMVYCRFSKSYSRTPFNLVDHARFSLGDPVATLDDTLYRRAPAVHSRCGLPQRPLRVLMQMSGGWPLKTYPVNDRRILVRALVRLGVQVTVLDALDTVADGATPATAGTTAALAALIRDHHVIVSVDSFPLHFASQILGHPTVAVFGPTFPGNSDAPRRPGYRLPPPPRPCNPCGGYKGCPLDSGPDCHNHPSPADLVAAILDVAAEAYGPAAIPLRGDAA</sequence>
<dbReference type="SUPFAM" id="SSF53756">
    <property type="entry name" value="UDP-Glycosyltransferase/glycogen phosphorylase"/>
    <property type="match status" value="1"/>
</dbReference>
<evidence type="ECO:0000313" key="2">
    <source>
        <dbReference type="Proteomes" id="UP000539175"/>
    </source>
</evidence>
<evidence type="ECO:0008006" key="3">
    <source>
        <dbReference type="Google" id="ProtNLM"/>
    </source>
</evidence>
<dbReference type="RefSeq" id="WP_184800159.1">
    <property type="nucleotide sequence ID" value="NZ_JACIIZ010000005.1"/>
</dbReference>
<name>A0A7X0AZJ5_9PROT</name>
<accession>A0A7X0AZJ5</accession>
<gene>
    <name evidence="1" type="ORF">FHS74_002122</name>
</gene>
<reference evidence="1 2" key="1">
    <citation type="submission" date="2020-08" db="EMBL/GenBank/DDBJ databases">
        <title>Genomic Encyclopedia of Type Strains, Phase IV (KMG-IV): sequencing the most valuable type-strain genomes for metagenomic binning, comparative biology and taxonomic classification.</title>
        <authorList>
            <person name="Goeker M."/>
        </authorList>
    </citation>
    <scope>NUCLEOTIDE SEQUENCE [LARGE SCALE GENOMIC DNA]</scope>
    <source>
        <strain evidence="1 2">DSM 22198</strain>
    </source>
</reference>
<dbReference type="Gene3D" id="3.40.50.2000">
    <property type="entry name" value="Glycogen Phosphorylase B"/>
    <property type="match status" value="1"/>
</dbReference>
<organism evidence="1 2">
    <name type="scientific">Nitrospirillum iridis</name>
    <dbReference type="NCBI Taxonomy" id="765888"/>
    <lineage>
        <taxon>Bacteria</taxon>
        <taxon>Pseudomonadati</taxon>
        <taxon>Pseudomonadota</taxon>
        <taxon>Alphaproteobacteria</taxon>
        <taxon>Rhodospirillales</taxon>
        <taxon>Azospirillaceae</taxon>
        <taxon>Nitrospirillum</taxon>
    </lineage>
</organism>
<keyword evidence="2" id="KW-1185">Reference proteome</keyword>
<dbReference type="EMBL" id="JACIIZ010000005">
    <property type="protein sequence ID" value="MBB6251571.1"/>
    <property type="molecule type" value="Genomic_DNA"/>
</dbReference>
<protein>
    <recommendedName>
        <fullName evidence="3">Glycosyltransferase family 9 protein</fullName>
    </recommendedName>
</protein>